<organism evidence="1 2">
    <name type="scientific">Populus trichocarpa</name>
    <name type="common">Western balsam poplar</name>
    <name type="synonym">Populus balsamifera subsp. trichocarpa</name>
    <dbReference type="NCBI Taxonomy" id="3694"/>
    <lineage>
        <taxon>Eukaryota</taxon>
        <taxon>Viridiplantae</taxon>
        <taxon>Streptophyta</taxon>
        <taxon>Embryophyta</taxon>
        <taxon>Tracheophyta</taxon>
        <taxon>Spermatophyta</taxon>
        <taxon>Magnoliopsida</taxon>
        <taxon>eudicotyledons</taxon>
        <taxon>Gunneridae</taxon>
        <taxon>Pentapetalae</taxon>
        <taxon>rosids</taxon>
        <taxon>fabids</taxon>
        <taxon>Malpighiales</taxon>
        <taxon>Salicaceae</taxon>
        <taxon>Saliceae</taxon>
        <taxon>Populus</taxon>
    </lineage>
</organism>
<proteinExistence type="predicted"/>
<keyword evidence="2" id="KW-1185">Reference proteome</keyword>
<evidence type="ECO:0000313" key="2">
    <source>
        <dbReference type="Proteomes" id="UP000006729"/>
    </source>
</evidence>
<evidence type="ECO:0000313" key="1">
    <source>
        <dbReference type="EMBL" id="KAI9391016.1"/>
    </source>
</evidence>
<sequence>MPANPLKPTKNKSEAVLMRPPRPILHGLPSKLSSTSSFTKSVSGLIHVTVVNMGVCCKVCCPLQTKLHSSAKHWVLLNRQSSPTLGSPKTLKLCRRQIHQRPANSFLTE</sequence>
<reference evidence="1 2" key="1">
    <citation type="journal article" date="2006" name="Science">
        <title>The genome of black cottonwood, Populus trichocarpa (Torr. &amp; Gray).</title>
        <authorList>
            <person name="Tuskan G.A."/>
            <person name="Difazio S."/>
            <person name="Jansson S."/>
            <person name="Bohlmann J."/>
            <person name="Grigoriev I."/>
            <person name="Hellsten U."/>
            <person name="Putnam N."/>
            <person name="Ralph S."/>
            <person name="Rombauts S."/>
            <person name="Salamov A."/>
            <person name="Schein J."/>
            <person name="Sterck L."/>
            <person name="Aerts A."/>
            <person name="Bhalerao R.R."/>
            <person name="Bhalerao R.P."/>
            <person name="Blaudez D."/>
            <person name="Boerjan W."/>
            <person name="Brun A."/>
            <person name="Brunner A."/>
            <person name="Busov V."/>
            <person name="Campbell M."/>
            <person name="Carlson J."/>
            <person name="Chalot M."/>
            <person name="Chapman J."/>
            <person name="Chen G.L."/>
            <person name="Cooper D."/>
            <person name="Coutinho P.M."/>
            <person name="Couturier J."/>
            <person name="Covert S."/>
            <person name="Cronk Q."/>
            <person name="Cunningham R."/>
            <person name="Davis J."/>
            <person name="Degroeve S."/>
            <person name="Dejardin A."/>
            <person name="Depamphilis C."/>
            <person name="Detter J."/>
            <person name="Dirks B."/>
            <person name="Dubchak I."/>
            <person name="Duplessis S."/>
            <person name="Ehlting J."/>
            <person name="Ellis B."/>
            <person name="Gendler K."/>
            <person name="Goodstein D."/>
            <person name="Gribskov M."/>
            <person name="Grimwood J."/>
            <person name="Groover A."/>
            <person name="Gunter L."/>
            <person name="Hamberger B."/>
            <person name="Heinze B."/>
            <person name="Helariutta Y."/>
            <person name="Henrissat B."/>
            <person name="Holligan D."/>
            <person name="Holt R."/>
            <person name="Huang W."/>
            <person name="Islam-Faridi N."/>
            <person name="Jones S."/>
            <person name="Jones-Rhoades M."/>
            <person name="Jorgensen R."/>
            <person name="Joshi C."/>
            <person name="Kangasjarvi J."/>
            <person name="Karlsson J."/>
            <person name="Kelleher C."/>
            <person name="Kirkpatrick R."/>
            <person name="Kirst M."/>
            <person name="Kohler A."/>
            <person name="Kalluri U."/>
            <person name="Larimer F."/>
            <person name="Leebens-Mack J."/>
            <person name="Leple J.C."/>
            <person name="Locascio P."/>
            <person name="Lou Y."/>
            <person name="Lucas S."/>
            <person name="Martin F."/>
            <person name="Montanini B."/>
            <person name="Napoli C."/>
            <person name="Nelson D.R."/>
            <person name="Nelson C."/>
            <person name="Nieminen K."/>
            <person name="Nilsson O."/>
            <person name="Pereda V."/>
            <person name="Peter G."/>
            <person name="Philippe R."/>
            <person name="Pilate G."/>
            <person name="Poliakov A."/>
            <person name="Razumovskaya J."/>
            <person name="Richardson P."/>
            <person name="Rinaldi C."/>
            <person name="Ritland K."/>
            <person name="Rouze P."/>
            <person name="Ryaboy D."/>
            <person name="Schmutz J."/>
            <person name="Schrader J."/>
            <person name="Segerman B."/>
            <person name="Shin H."/>
            <person name="Siddiqui A."/>
            <person name="Sterky F."/>
            <person name="Terry A."/>
            <person name="Tsai C.J."/>
            <person name="Uberbacher E."/>
            <person name="Unneberg P."/>
            <person name="Vahala J."/>
            <person name="Wall K."/>
            <person name="Wessler S."/>
            <person name="Yang G."/>
            <person name="Yin T."/>
            <person name="Douglas C."/>
            <person name="Marra M."/>
            <person name="Sandberg G."/>
            <person name="Van de Peer Y."/>
            <person name="Rokhsar D."/>
        </authorList>
    </citation>
    <scope>NUCLEOTIDE SEQUENCE [LARGE SCALE GENOMIC DNA]</scope>
    <source>
        <strain evidence="2">cv. Nisqually</strain>
    </source>
</reference>
<dbReference type="Proteomes" id="UP000006729">
    <property type="component" value="Chromosome 7"/>
</dbReference>
<gene>
    <name evidence="1" type="ORF">POPTR_007G031650v4</name>
</gene>
<accession>A0ACC0SP66</accession>
<comment type="caution">
    <text evidence="1">The sequence shown here is derived from an EMBL/GenBank/DDBJ whole genome shotgun (WGS) entry which is preliminary data.</text>
</comment>
<protein>
    <submittedName>
        <fullName evidence="1">Uncharacterized protein</fullName>
    </submittedName>
</protein>
<name>A0ACC0SP66_POPTR</name>
<dbReference type="EMBL" id="CM009296">
    <property type="protein sequence ID" value="KAI9391016.1"/>
    <property type="molecule type" value="Genomic_DNA"/>
</dbReference>